<sequence length="88" mass="9949">MTKDGASVFIVLACFQFCHLISQISFQRFGLPTVLFRFRLPLGANLTPPFLTMHLPNSFPLQYTPFRRPATLVITARATSTSYITLCH</sequence>
<evidence type="ECO:0000313" key="1">
    <source>
        <dbReference type="EMBL" id="VEL18429.1"/>
    </source>
</evidence>
<dbReference type="Proteomes" id="UP000784294">
    <property type="component" value="Unassembled WGS sequence"/>
</dbReference>
<reference evidence="1" key="1">
    <citation type="submission" date="2018-11" db="EMBL/GenBank/DDBJ databases">
        <authorList>
            <consortium name="Pathogen Informatics"/>
        </authorList>
    </citation>
    <scope>NUCLEOTIDE SEQUENCE</scope>
</reference>
<proteinExistence type="predicted"/>
<protein>
    <submittedName>
        <fullName evidence="1">Uncharacterized protein</fullName>
    </submittedName>
</protein>
<dbReference type="AlphaFoldDB" id="A0A3S5CG56"/>
<dbReference type="EMBL" id="CAAALY010036978">
    <property type="protein sequence ID" value="VEL18429.1"/>
    <property type="molecule type" value="Genomic_DNA"/>
</dbReference>
<evidence type="ECO:0000313" key="2">
    <source>
        <dbReference type="Proteomes" id="UP000784294"/>
    </source>
</evidence>
<gene>
    <name evidence="1" type="ORF">PXEA_LOCUS11869</name>
</gene>
<name>A0A3S5CG56_9PLAT</name>
<organism evidence="1 2">
    <name type="scientific">Protopolystoma xenopodis</name>
    <dbReference type="NCBI Taxonomy" id="117903"/>
    <lineage>
        <taxon>Eukaryota</taxon>
        <taxon>Metazoa</taxon>
        <taxon>Spiralia</taxon>
        <taxon>Lophotrochozoa</taxon>
        <taxon>Platyhelminthes</taxon>
        <taxon>Monogenea</taxon>
        <taxon>Polyopisthocotylea</taxon>
        <taxon>Polystomatidea</taxon>
        <taxon>Polystomatidae</taxon>
        <taxon>Protopolystoma</taxon>
    </lineage>
</organism>
<comment type="caution">
    <text evidence="1">The sequence shown here is derived from an EMBL/GenBank/DDBJ whole genome shotgun (WGS) entry which is preliminary data.</text>
</comment>
<keyword evidence="2" id="KW-1185">Reference proteome</keyword>
<accession>A0A3S5CG56</accession>